<feature type="chain" id="PRO_5039473314" description="SLH domain-containing protein" evidence="1">
    <location>
        <begin position="24"/>
        <end position="348"/>
    </location>
</feature>
<dbReference type="PROSITE" id="PS51272">
    <property type="entry name" value="SLH"/>
    <property type="match status" value="1"/>
</dbReference>
<dbReference type="InterPro" id="IPR001119">
    <property type="entry name" value="SLH_dom"/>
</dbReference>
<name>A0A1V4HL06_9BACL</name>
<dbReference type="OrthoDB" id="5845122at2"/>
<evidence type="ECO:0000313" key="4">
    <source>
        <dbReference type="Proteomes" id="UP000190626"/>
    </source>
</evidence>
<keyword evidence="1" id="KW-0732">Signal</keyword>
<dbReference type="EMBL" id="MBTG01000013">
    <property type="protein sequence ID" value="OPH57212.1"/>
    <property type="molecule type" value="Genomic_DNA"/>
</dbReference>
<dbReference type="RefSeq" id="WP_158082107.1">
    <property type="nucleotide sequence ID" value="NZ_MBTG01000013.1"/>
</dbReference>
<reference evidence="4" key="1">
    <citation type="submission" date="2016-07" db="EMBL/GenBank/DDBJ databases">
        <authorList>
            <person name="Florea S."/>
            <person name="Webb J.S."/>
            <person name="Jaromczyk J."/>
            <person name="Schardl C.L."/>
        </authorList>
    </citation>
    <scope>NUCLEOTIDE SEQUENCE [LARGE SCALE GENOMIC DNA]</scope>
    <source>
        <strain evidence="4">CY1</strain>
    </source>
</reference>
<keyword evidence="4" id="KW-1185">Reference proteome</keyword>
<evidence type="ECO:0000313" key="3">
    <source>
        <dbReference type="EMBL" id="OPH57212.1"/>
    </source>
</evidence>
<protein>
    <recommendedName>
        <fullName evidence="2">SLH domain-containing protein</fullName>
    </recommendedName>
</protein>
<feature type="domain" description="SLH" evidence="2">
    <location>
        <begin position="29"/>
        <end position="92"/>
    </location>
</feature>
<dbReference type="STRING" id="1469647.BC351_25425"/>
<dbReference type="Proteomes" id="UP000190626">
    <property type="component" value="Unassembled WGS sequence"/>
</dbReference>
<gene>
    <name evidence="3" type="ORF">BC351_25425</name>
</gene>
<dbReference type="Pfam" id="PF00395">
    <property type="entry name" value="SLH"/>
    <property type="match status" value="1"/>
</dbReference>
<organism evidence="3 4">
    <name type="scientific">Paenibacillus ferrarius</name>
    <dbReference type="NCBI Taxonomy" id="1469647"/>
    <lineage>
        <taxon>Bacteria</taxon>
        <taxon>Bacillati</taxon>
        <taxon>Bacillota</taxon>
        <taxon>Bacilli</taxon>
        <taxon>Bacillales</taxon>
        <taxon>Paenibacillaceae</taxon>
        <taxon>Paenibacillus</taxon>
    </lineage>
</organism>
<feature type="signal peptide" evidence="1">
    <location>
        <begin position="1"/>
        <end position="23"/>
    </location>
</feature>
<sequence length="348" mass="38490">MKKKGLILIVVAALCVLSLGYDAYSSMAQEGERFKDISGHWSEQAIQAAVKSGYVDGYADGSFKPDTSITRAEFIKMAAVAAGELVTKVDGDGWYKPYVERLKEKGVIPDIFPEGYAEPLQRYEMAMLSVKSTNKALKGTMREATSFGLIHGVSTTDLDTYGTSTRAQAITMIERILSVKRGDKLPVDKYAASKAEIDETGSNVGTMLGLKPREIGTTWTYAEGVTVRLNKLIVADPADVDDPYMKMVKMSTWSNETSRTDNKVIFANFTVVSTEGAASIQDLHPYQVLTQLDTTNHLLLLDHQLTRWISFEKPQIHEGFVAYTLPNRIANDRLVFDILGKHTTLAEK</sequence>
<proteinExistence type="predicted"/>
<comment type="caution">
    <text evidence="3">The sequence shown here is derived from an EMBL/GenBank/DDBJ whole genome shotgun (WGS) entry which is preliminary data.</text>
</comment>
<accession>A0A1V4HL06</accession>
<dbReference type="AlphaFoldDB" id="A0A1V4HL06"/>
<evidence type="ECO:0000256" key="1">
    <source>
        <dbReference type="SAM" id="SignalP"/>
    </source>
</evidence>
<evidence type="ECO:0000259" key="2">
    <source>
        <dbReference type="PROSITE" id="PS51272"/>
    </source>
</evidence>